<dbReference type="SUPFAM" id="SSF57667">
    <property type="entry name" value="beta-beta-alpha zinc fingers"/>
    <property type="match status" value="1"/>
</dbReference>
<evidence type="ECO:0000256" key="15">
    <source>
        <dbReference type="SAM" id="MobiDB-lite"/>
    </source>
</evidence>
<evidence type="ECO:0000259" key="17">
    <source>
        <dbReference type="Pfam" id="PF23406"/>
    </source>
</evidence>
<dbReference type="Pfam" id="PF12874">
    <property type="entry name" value="zf-met"/>
    <property type="match status" value="1"/>
</dbReference>
<evidence type="ECO:0000256" key="12">
    <source>
        <dbReference type="ARBA" id="ARBA00023242"/>
    </source>
</evidence>
<keyword evidence="8" id="KW-0863">Zinc-finger</keyword>
<protein>
    <recommendedName>
        <fullName evidence="3">Zinc finger protein 830</fullName>
    </recommendedName>
    <alternativeName>
        <fullName evidence="14">Coiled-coil domain-containing protein 16</fullName>
    </alternativeName>
</protein>
<reference evidence="18 19" key="1">
    <citation type="submission" date="2024-02" db="EMBL/GenBank/DDBJ databases">
        <authorList>
            <person name="Vignale AGUSTIN F."/>
            <person name="Sosa J E."/>
            <person name="Modenutti C."/>
        </authorList>
    </citation>
    <scope>NUCLEOTIDE SEQUENCE [LARGE SCALE GENOMIC DNA]</scope>
</reference>
<feature type="region of interest" description="Disordered" evidence="15">
    <location>
        <begin position="294"/>
        <end position="336"/>
    </location>
</feature>
<keyword evidence="11" id="KW-0175">Coiled coil</keyword>
<organism evidence="18 19">
    <name type="scientific">Ilex paraguariensis</name>
    <name type="common">yerba mate</name>
    <dbReference type="NCBI Taxonomy" id="185542"/>
    <lineage>
        <taxon>Eukaryota</taxon>
        <taxon>Viridiplantae</taxon>
        <taxon>Streptophyta</taxon>
        <taxon>Embryophyta</taxon>
        <taxon>Tracheophyta</taxon>
        <taxon>Spermatophyta</taxon>
        <taxon>Magnoliopsida</taxon>
        <taxon>eudicotyledons</taxon>
        <taxon>Gunneridae</taxon>
        <taxon>Pentapetalae</taxon>
        <taxon>asterids</taxon>
        <taxon>campanulids</taxon>
        <taxon>Aquifoliales</taxon>
        <taxon>Aquifoliaceae</taxon>
        <taxon>Ilex</taxon>
    </lineage>
</organism>
<evidence type="ECO:0000256" key="5">
    <source>
        <dbReference type="ARBA" id="ARBA00022473"/>
    </source>
</evidence>
<sequence>MVDAARQKALFRAKLNASKKEKRIEDPLVRYNENDQPVCRVCDFVLKSDSHWPAHQASRKHNEAINTYRANAAALNRANNVKQLEPSTELPKPKAERPIYSQNNKTENSTGLAKPRPSSVLPSDFFNNREVKRQKNGTTSALLGDPEPHTKSQGFAQSQVMELFNSENKTNGLSSVNVMEPKSDEILPAMEKTQTSNMIVGSESKHIKGALPEGFFDDKDSDLRARGITPIKPDVKDEYKEFEKLIQQDLQEVDNRLEEEEFDAAETIEEAESVEQGAYKERVERLKRKKMELKAARSATHSRGTRVLGKESSTDESSSDDISEENFAVDWRAKHL</sequence>
<dbReference type="InterPro" id="IPR059039">
    <property type="entry name" value="ZNF380_CC"/>
</dbReference>
<keyword evidence="10" id="KW-0862">Zinc</keyword>
<evidence type="ECO:0000256" key="13">
    <source>
        <dbReference type="ARBA" id="ARBA00023306"/>
    </source>
</evidence>
<evidence type="ECO:0000313" key="19">
    <source>
        <dbReference type="Proteomes" id="UP001642360"/>
    </source>
</evidence>
<keyword evidence="5" id="KW-0217">Developmental protein</keyword>
<keyword evidence="13" id="KW-0131">Cell cycle</keyword>
<proteinExistence type="predicted"/>
<comment type="subcellular location">
    <subcellularLocation>
        <location evidence="1">Chromosome</location>
    </subcellularLocation>
    <subcellularLocation>
        <location evidence="2">Nucleus speckle</location>
    </subcellularLocation>
</comment>
<evidence type="ECO:0000256" key="14">
    <source>
        <dbReference type="ARBA" id="ARBA00030672"/>
    </source>
</evidence>
<feature type="region of interest" description="Disordered" evidence="15">
    <location>
        <begin position="78"/>
        <end position="153"/>
    </location>
</feature>
<keyword evidence="4" id="KW-0158">Chromosome</keyword>
<dbReference type="InterPro" id="IPR013087">
    <property type="entry name" value="Znf_C2H2_type"/>
</dbReference>
<evidence type="ECO:0000259" key="16">
    <source>
        <dbReference type="Pfam" id="PF12874"/>
    </source>
</evidence>
<evidence type="ECO:0000256" key="6">
    <source>
        <dbReference type="ARBA" id="ARBA00022618"/>
    </source>
</evidence>
<dbReference type="Pfam" id="PF23406">
    <property type="entry name" value="ZNF380_CC"/>
    <property type="match status" value="1"/>
</dbReference>
<dbReference type="InterPro" id="IPR036236">
    <property type="entry name" value="Znf_C2H2_sf"/>
</dbReference>
<dbReference type="EMBL" id="CAUOFW020000861">
    <property type="protein sequence ID" value="CAK9138157.1"/>
    <property type="molecule type" value="Genomic_DNA"/>
</dbReference>
<dbReference type="AlphaFoldDB" id="A0ABC8R0E4"/>
<dbReference type="Proteomes" id="UP001642360">
    <property type="component" value="Unassembled WGS sequence"/>
</dbReference>
<keyword evidence="9" id="KW-0498">Mitosis</keyword>
<evidence type="ECO:0000313" key="18">
    <source>
        <dbReference type="EMBL" id="CAK9138157.1"/>
    </source>
</evidence>
<keyword evidence="12" id="KW-0539">Nucleus</keyword>
<keyword evidence="19" id="KW-1185">Reference proteome</keyword>
<dbReference type="GO" id="GO:0005634">
    <property type="term" value="C:nucleus"/>
    <property type="evidence" value="ECO:0007669"/>
    <property type="project" value="UniProtKB-SubCell"/>
</dbReference>
<evidence type="ECO:0000256" key="4">
    <source>
        <dbReference type="ARBA" id="ARBA00022454"/>
    </source>
</evidence>
<feature type="domain" description="ZNF380 coiled-coil" evidence="17">
    <location>
        <begin position="211"/>
        <end position="291"/>
    </location>
</feature>
<dbReference type="PANTHER" id="PTHR13278:SF0">
    <property type="entry name" value="ZINC FINGER PROTEIN 830"/>
    <property type="match status" value="1"/>
</dbReference>
<dbReference type="GO" id="GO:0008270">
    <property type="term" value="F:zinc ion binding"/>
    <property type="evidence" value="ECO:0007669"/>
    <property type="project" value="UniProtKB-KW"/>
</dbReference>
<evidence type="ECO:0000256" key="11">
    <source>
        <dbReference type="ARBA" id="ARBA00023054"/>
    </source>
</evidence>
<dbReference type="InterPro" id="IPR040050">
    <property type="entry name" value="ZNF830-like"/>
</dbReference>
<evidence type="ECO:0000256" key="7">
    <source>
        <dbReference type="ARBA" id="ARBA00022723"/>
    </source>
</evidence>
<gene>
    <name evidence="18" type="ORF">ILEXP_LOCUS5243</name>
</gene>
<evidence type="ECO:0000256" key="10">
    <source>
        <dbReference type="ARBA" id="ARBA00022833"/>
    </source>
</evidence>
<comment type="caution">
    <text evidence="18">The sequence shown here is derived from an EMBL/GenBank/DDBJ whole genome shotgun (WGS) entry which is preliminary data.</text>
</comment>
<evidence type="ECO:0000256" key="8">
    <source>
        <dbReference type="ARBA" id="ARBA00022771"/>
    </source>
</evidence>
<name>A0ABC8R0E4_9AQUA</name>
<feature type="compositionally biased region" description="Polar residues" evidence="15">
    <location>
        <begin position="100"/>
        <end position="111"/>
    </location>
</feature>
<evidence type="ECO:0000256" key="3">
    <source>
        <dbReference type="ARBA" id="ARBA00017358"/>
    </source>
</evidence>
<evidence type="ECO:0000256" key="9">
    <source>
        <dbReference type="ARBA" id="ARBA00022776"/>
    </source>
</evidence>
<keyword evidence="6" id="KW-0132">Cell division</keyword>
<evidence type="ECO:0000256" key="1">
    <source>
        <dbReference type="ARBA" id="ARBA00004286"/>
    </source>
</evidence>
<dbReference type="PANTHER" id="PTHR13278">
    <property type="entry name" value="ZINC FINGER PROTEIN 830"/>
    <property type="match status" value="1"/>
</dbReference>
<keyword evidence="7" id="KW-0479">Metal-binding</keyword>
<feature type="domain" description="C2H2-type" evidence="16">
    <location>
        <begin position="38"/>
        <end position="61"/>
    </location>
</feature>
<evidence type="ECO:0000256" key="2">
    <source>
        <dbReference type="ARBA" id="ARBA00004324"/>
    </source>
</evidence>
<accession>A0ABC8R0E4</accession>